<feature type="compositionally biased region" description="Basic and acidic residues" evidence="1">
    <location>
        <begin position="1"/>
        <end position="18"/>
    </location>
</feature>
<feature type="region of interest" description="Disordered" evidence="1">
    <location>
        <begin position="77"/>
        <end position="120"/>
    </location>
</feature>
<sequence length="377" mass="40077">MLHPRDLPVQREREHGLGDRATAQFGLQRGERAGGVARPVHGEQAPRGGDGEQHPVLGEVRQRVQPHQHVQVLGAGPAQGVRSADHRALLGGGPPGAHGGDPEARRGVGGLRGGEEPGGRGAVAATAFEAQRPRQLQPHPVELVHQPVHDRTGLFRDGHGTLRHLVGQLVRTQFDQHEHQPVEAVGQVARPAVRVLARIRTGRRQVRQDREGGRGVAERVLRVAEHGGAQRAQRGGLAEAARVGVELGELDELLQQGLDVVGVGLVLAEEPDHEAHPQQLGDQRGRAPAARLRQHRVQPAAGGGLARPVGTLLEAHLGERPGDDLLLGEVRGVLRAPALRRPAQEGALGGCARRCHRSLPATSGARNRGMAEGSGER</sequence>
<comment type="caution">
    <text evidence="2">The sequence shown here is derived from an EMBL/GenBank/DDBJ whole genome shotgun (WGS) entry which is preliminary data.</text>
</comment>
<gene>
    <name evidence="2" type="ORF">GCM10009559_60330</name>
</gene>
<accession>A0ABP3YPD8</accession>
<organism evidence="2 3">
    <name type="scientific">Pseudonocardia zijingensis</name>
    <dbReference type="NCBI Taxonomy" id="153376"/>
    <lineage>
        <taxon>Bacteria</taxon>
        <taxon>Bacillati</taxon>
        <taxon>Actinomycetota</taxon>
        <taxon>Actinomycetes</taxon>
        <taxon>Pseudonocardiales</taxon>
        <taxon>Pseudonocardiaceae</taxon>
        <taxon>Pseudonocardia</taxon>
    </lineage>
</organism>
<evidence type="ECO:0000256" key="1">
    <source>
        <dbReference type="SAM" id="MobiDB-lite"/>
    </source>
</evidence>
<name>A0ABP3YPD8_9PSEU</name>
<protein>
    <submittedName>
        <fullName evidence="2">Uncharacterized protein</fullName>
    </submittedName>
</protein>
<dbReference type="EMBL" id="BAAAHP010000194">
    <property type="protein sequence ID" value="GAA0898253.1"/>
    <property type="molecule type" value="Genomic_DNA"/>
</dbReference>
<keyword evidence="3" id="KW-1185">Reference proteome</keyword>
<proteinExistence type="predicted"/>
<evidence type="ECO:0000313" key="3">
    <source>
        <dbReference type="Proteomes" id="UP001499967"/>
    </source>
</evidence>
<feature type="compositionally biased region" description="Gly residues" evidence="1">
    <location>
        <begin position="90"/>
        <end position="99"/>
    </location>
</feature>
<evidence type="ECO:0000313" key="2">
    <source>
        <dbReference type="EMBL" id="GAA0898253.1"/>
    </source>
</evidence>
<reference evidence="3" key="1">
    <citation type="journal article" date="2019" name="Int. J. Syst. Evol. Microbiol.">
        <title>The Global Catalogue of Microorganisms (GCM) 10K type strain sequencing project: providing services to taxonomists for standard genome sequencing and annotation.</title>
        <authorList>
            <consortium name="The Broad Institute Genomics Platform"/>
            <consortium name="The Broad Institute Genome Sequencing Center for Infectious Disease"/>
            <person name="Wu L."/>
            <person name="Ma J."/>
        </authorList>
    </citation>
    <scope>NUCLEOTIDE SEQUENCE [LARGE SCALE GENOMIC DNA]</scope>
    <source>
        <strain evidence="3">JCM 11117</strain>
    </source>
</reference>
<dbReference type="Proteomes" id="UP001499967">
    <property type="component" value="Unassembled WGS sequence"/>
</dbReference>
<feature type="region of interest" description="Disordered" evidence="1">
    <location>
        <begin position="1"/>
        <end position="62"/>
    </location>
</feature>